<reference evidence="2 3" key="1">
    <citation type="submission" date="2015-02" db="EMBL/GenBank/DDBJ databases">
        <title>Draft Genome Sequences of Two Closely-Related Aflatoxigenic Aspergillus Species Obtained from the Cote d'Ivoire.</title>
        <authorList>
            <person name="Moore G.G."/>
            <person name="Beltz S.B."/>
            <person name="Mack B.M."/>
        </authorList>
    </citation>
    <scope>NUCLEOTIDE SEQUENCE [LARGE SCALE GENOMIC DNA]</scope>
    <source>
        <strain evidence="2 3">SRRC1468</strain>
    </source>
</reference>
<dbReference type="SUPFAM" id="SSF51735">
    <property type="entry name" value="NAD(P)-binding Rossmann-fold domains"/>
    <property type="match status" value="1"/>
</dbReference>
<dbReference type="InterPro" id="IPR000683">
    <property type="entry name" value="Gfo/Idh/MocA-like_OxRdtase_N"/>
</dbReference>
<evidence type="ECO:0000313" key="2">
    <source>
        <dbReference type="EMBL" id="KKK19517.1"/>
    </source>
</evidence>
<evidence type="ECO:0000259" key="1">
    <source>
        <dbReference type="Pfam" id="PF01408"/>
    </source>
</evidence>
<organism evidence="2 3">
    <name type="scientific">Aspergillus rambellii</name>
    <dbReference type="NCBI Taxonomy" id="308745"/>
    <lineage>
        <taxon>Eukaryota</taxon>
        <taxon>Fungi</taxon>
        <taxon>Dikarya</taxon>
        <taxon>Ascomycota</taxon>
        <taxon>Pezizomycotina</taxon>
        <taxon>Eurotiomycetes</taxon>
        <taxon>Eurotiomycetidae</taxon>
        <taxon>Eurotiales</taxon>
        <taxon>Aspergillaceae</taxon>
        <taxon>Aspergillus</taxon>
        <taxon>Aspergillus subgen. Nidulantes</taxon>
    </lineage>
</organism>
<dbReference type="GO" id="GO:0000166">
    <property type="term" value="F:nucleotide binding"/>
    <property type="evidence" value="ECO:0007669"/>
    <property type="project" value="InterPro"/>
</dbReference>
<dbReference type="Gene3D" id="3.40.50.720">
    <property type="entry name" value="NAD(P)-binding Rossmann-like Domain"/>
    <property type="match status" value="1"/>
</dbReference>
<feature type="domain" description="Gfo/Idh/MocA-like oxidoreductase N-terminal" evidence="1">
    <location>
        <begin position="9"/>
        <end position="133"/>
    </location>
</feature>
<dbReference type="InterPro" id="IPR036291">
    <property type="entry name" value="NAD(P)-bd_dom_sf"/>
</dbReference>
<dbReference type="GO" id="GO:0016491">
    <property type="term" value="F:oxidoreductase activity"/>
    <property type="evidence" value="ECO:0007669"/>
    <property type="project" value="TreeGrafter"/>
</dbReference>
<dbReference type="Gene3D" id="3.30.360.10">
    <property type="entry name" value="Dihydrodipicolinate Reductase, domain 2"/>
    <property type="match status" value="1"/>
</dbReference>
<dbReference type="GO" id="GO:0005737">
    <property type="term" value="C:cytoplasm"/>
    <property type="evidence" value="ECO:0007669"/>
    <property type="project" value="TreeGrafter"/>
</dbReference>
<gene>
    <name evidence="2" type="ORF">ARAM_003492</name>
</gene>
<dbReference type="Pfam" id="PF01408">
    <property type="entry name" value="GFO_IDH_MocA"/>
    <property type="match status" value="1"/>
</dbReference>
<accession>A0A0F8X7D2</accession>
<protein>
    <recommendedName>
        <fullName evidence="1">Gfo/Idh/MocA-like oxidoreductase N-terminal domain-containing protein</fullName>
    </recommendedName>
</protein>
<evidence type="ECO:0000313" key="3">
    <source>
        <dbReference type="Proteomes" id="UP000034291"/>
    </source>
</evidence>
<dbReference type="PANTHER" id="PTHR42840:SF7">
    <property type="entry name" value="BINDING ROSSMANN FOLD OXIDOREDUCTASE, PUTATIVE (AFU_ORTHOLOGUE AFUA_4G10190)-RELATED"/>
    <property type="match status" value="1"/>
</dbReference>
<proteinExistence type="predicted"/>
<dbReference type="GO" id="GO:0006740">
    <property type="term" value="P:NADPH regeneration"/>
    <property type="evidence" value="ECO:0007669"/>
    <property type="project" value="TreeGrafter"/>
</dbReference>
<dbReference type="Proteomes" id="UP000034291">
    <property type="component" value="Unassembled WGS sequence"/>
</dbReference>
<comment type="caution">
    <text evidence="2">The sequence shown here is derived from an EMBL/GenBank/DDBJ whole genome shotgun (WGS) entry which is preliminary data.</text>
</comment>
<dbReference type="STRING" id="308745.A0A0F8X7D2"/>
<name>A0A0F8X7D2_9EURO</name>
<dbReference type="AlphaFoldDB" id="A0A0F8X7D2"/>
<dbReference type="OrthoDB" id="64915at2759"/>
<dbReference type="PANTHER" id="PTHR42840">
    <property type="entry name" value="NAD(P)-BINDING ROSSMANN-FOLD SUPERFAMILY PROTEIN-RELATED"/>
    <property type="match status" value="1"/>
</dbReference>
<dbReference type="EMBL" id="JZBS01002219">
    <property type="protein sequence ID" value="KKK19517.1"/>
    <property type="molecule type" value="Genomic_DNA"/>
</dbReference>
<sequence>MASETPKLVRVGVIGCGEISQVVHLPTLNHLSHLYTVTYLCDISQDALKHCRAKVAGYEAPRTTTDPKELCASPLVDVVLVANADEYHTEHTILALEHGKHVLVEKPMALSMRDADAIIAAERASKARVMVGYMRRYAAVFEDVVREVGGLDKILYARVRDIIGPNSVFVDQSGTFPQKFTDIPEDAILDKSARGNEIVSQAIETEAGIKNSTVNPMMWRALGGLGSHDLSAMREVLGMPTGVVGASLEFPFWSALLKYPTFTVAYESGLDSVPRFDAHIEVYGGDKAVRITYDTPYVKGLPITMRVQENINGSLRETITRKSYEDPYTLELKELYEMVVNGKPVKTTAEDAKKDLEIFRMLFESAQ</sequence>
<keyword evidence="3" id="KW-1185">Reference proteome</keyword>